<dbReference type="PANTHER" id="PTHR34184:SF4">
    <property type="entry name" value="UPF0718 PROTEIN YCGR"/>
    <property type="match status" value="1"/>
</dbReference>
<feature type="transmembrane region" description="Helical" evidence="7">
    <location>
        <begin position="220"/>
        <end position="240"/>
    </location>
</feature>
<sequence>MTDWIRREAVYLWYYLDILVRQIAPYWALGILLGSAVSVFGKKRIHGAFARIGRKRMGWLGVIPASLLGIASPLCMYGTIPIAASFSEQGVEDDYLAAFMMSSILLNPQLIFYSGALGGTAAGIRCVSCAVCGCVAGWLVRLFYGRRGKGFFDFTGFHEGASRDTDPNLPVRFLKNAWRNVRATGPMFALGILLTALYQIHVPPEFVGGLFGKNEGFGVLMAATIGVPLYMCGGGTIPLLQQWLADGMSMGSAAAFMITGPATKLTNLGAMKIVLGWKRFALYILFAMAFAWGTGVAVNAF</sequence>
<proteinExistence type="inferred from homology"/>
<evidence type="ECO:0000313" key="8">
    <source>
        <dbReference type="EMBL" id="AHF24336.1"/>
    </source>
</evidence>
<feature type="transmembrane region" description="Helical" evidence="7">
    <location>
        <begin position="280"/>
        <end position="300"/>
    </location>
</feature>
<dbReference type="GO" id="GO:0005886">
    <property type="term" value="C:plasma membrane"/>
    <property type="evidence" value="ECO:0007669"/>
    <property type="project" value="UniProtKB-SubCell"/>
</dbReference>
<keyword evidence="4 7" id="KW-0812">Transmembrane</keyword>
<evidence type="ECO:0000256" key="2">
    <source>
        <dbReference type="ARBA" id="ARBA00006386"/>
    </source>
</evidence>
<evidence type="ECO:0000256" key="5">
    <source>
        <dbReference type="ARBA" id="ARBA00022989"/>
    </source>
</evidence>
<dbReference type="Pfam" id="PF03773">
    <property type="entry name" value="ArsP_1"/>
    <property type="match status" value="1"/>
</dbReference>
<evidence type="ECO:0000256" key="1">
    <source>
        <dbReference type="ARBA" id="ARBA00004651"/>
    </source>
</evidence>
<comment type="similarity">
    <text evidence="2">Belongs to the UPF0718 family.</text>
</comment>
<feature type="transmembrane region" description="Helical" evidence="7">
    <location>
        <begin position="181"/>
        <end position="200"/>
    </location>
</feature>
<keyword evidence="3" id="KW-1003">Cell membrane</keyword>
<dbReference type="EMBL" id="KC246791">
    <property type="protein sequence ID" value="AHF24336.1"/>
    <property type="molecule type" value="Genomic_DNA"/>
</dbReference>
<evidence type="ECO:0000256" key="3">
    <source>
        <dbReference type="ARBA" id="ARBA00022475"/>
    </source>
</evidence>
<reference evidence="8" key="1">
    <citation type="journal article" date="2013" name="PLoS ONE">
        <title>Metagenomic insights into the carbohydrate-active enzymes carried by the microorganisms adhering to solid digesta in the rumen of cows.</title>
        <authorList>
            <person name="Wang L."/>
            <person name="Hatem A."/>
            <person name="Catalyurek U.V."/>
            <person name="Morrison M."/>
            <person name="Yu Z."/>
        </authorList>
    </citation>
    <scope>NUCLEOTIDE SEQUENCE</scope>
</reference>
<organism evidence="8">
    <name type="scientific">uncultured bacterium Contig575</name>
    <dbReference type="NCBI Taxonomy" id="1393592"/>
    <lineage>
        <taxon>Bacteria</taxon>
        <taxon>environmental samples</taxon>
    </lineage>
</organism>
<accession>W0FHV6</accession>
<evidence type="ECO:0000256" key="6">
    <source>
        <dbReference type="ARBA" id="ARBA00023136"/>
    </source>
</evidence>
<feature type="transmembrane region" description="Helical" evidence="7">
    <location>
        <begin position="62"/>
        <end position="84"/>
    </location>
</feature>
<comment type="subcellular location">
    <subcellularLocation>
        <location evidence="1">Cell membrane</location>
        <topology evidence="1">Multi-pass membrane protein</topology>
    </subcellularLocation>
</comment>
<evidence type="ECO:0000256" key="4">
    <source>
        <dbReference type="ARBA" id="ARBA00022692"/>
    </source>
</evidence>
<name>W0FHV6_9BACT</name>
<dbReference type="PANTHER" id="PTHR34184">
    <property type="entry name" value="UPF0718 PROTEIN YCGR"/>
    <property type="match status" value="1"/>
</dbReference>
<keyword evidence="5 7" id="KW-1133">Transmembrane helix</keyword>
<feature type="transmembrane region" description="Helical" evidence="7">
    <location>
        <begin position="23"/>
        <end position="41"/>
    </location>
</feature>
<evidence type="ECO:0000256" key="7">
    <source>
        <dbReference type="SAM" id="Phobius"/>
    </source>
</evidence>
<dbReference type="InterPro" id="IPR005524">
    <property type="entry name" value="DUF318"/>
</dbReference>
<keyword evidence="6 7" id="KW-0472">Membrane</keyword>
<protein>
    <submittedName>
        <fullName evidence="8">Putative permeases</fullName>
    </submittedName>
</protein>
<dbReference type="InterPro" id="IPR052923">
    <property type="entry name" value="UPF0718"/>
</dbReference>
<dbReference type="AlphaFoldDB" id="W0FHV6"/>